<dbReference type="Pfam" id="PF00484">
    <property type="entry name" value="Pro_CA"/>
    <property type="match status" value="1"/>
</dbReference>
<evidence type="ECO:0000313" key="9">
    <source>
        <dbReference type="EMBL" id="KAA8530239.1"/>
    </source>
</evidence>
<evidence type="ECO:0000313" key="10">
    <source>
        <dbReference type="Proteomes" id="UP000325577"/>
    </source>
</evidence>
<feature type="region of interest" description="Disordered" evidence="8">
    <location>
        <begin position="123"/>
        <end position="143"/>
    </location>
</feature>
<dbReference type="InterPro" id="IPR015892">
    <property type="entry name" value="Carbonic_anhydrase_CS"/>
</dbReference>
<sequence>MEEDKQRQRLEMEENDALSFCPSFNSYSSERYAEIAAKVSQEYSADRMGPLLNVPDDEDDDFEFALVRSDPDSTADEIFYDGQIGPIFPIFNRDLLTDNGQDHDIKSDKKALRIPLKKLFIEDRDEREPPSSSSSEADELESIPPGTYCVWRPKVVEASPSRCKKSSSTGSASKRWKLRDLLKRSNSEGKDSFVFLTPKNREQKADGNEKIENKKERRNSIDAVKFSGKVKAKGVVGGEKSSQSSAHEEFYVRNRALKEGNSLVPCAMSTASINGWCLTSLSPLQSSPKTPTLRPLVFASLSSSPSPPSLIRNEPVFAAPAPIITPTLRKEMGKDSYEEAIAGLKKLLSEKGELEAVAAAKIEQITAELQTPDGKPFNPVERIKNGFIHFKREKYDKNPGLYSELARGQSPKFMVFACADSRVCPSHVLDFQPGEAFMVRNVANIVPPYDQVKYAGVGSAVEYAVLHLKVEYIVVIGHSCCGGIKGLMSFPFDGPNSTDFIEDWVKICLPAKDKVKAEHGDAPFPEQCAYCEKVISNFPSSNGHNMHSYTASCGILFS</sequence>
<accession>A0A5J5AJ72</accession>
<comment type="similarity">
    <text evidence="2">Belongs to the beta-class carbonic anhydrase family.</text>
</comment>
<organism evidence="9 10">
    <name type="scientific">Nyssa sinensis</name>
    <dbReference type="NCBI Taxonomy" id="561372"/>
    <lineage>
        <taxon>Eukaryota</taxon>
        <taxon>Viridiplantae</taxon>
        <taxon>Streptophyta</taxon>
        <taxon>Embryophyta</taxon>
        <taxon>Tracheophyta</taxon>
        <taxon>Spermatophyta</taxon>
        <taxon>Magnoliopsida</taxon>
        <taxon>eudicotyledons</taxon>
        <taxon>Gunneridae</taxon>
        <taxon>Pentapetalae</taxon>
        <taxon>asterids</taxon>
        <taxon>Cornales</taxon>
        <taxon>Nyssaceae</taxon>
        <taxon>Nyssa</taxon>
    </lineage>
</organism>
<keyword evidence="5" id="KW-0456">Lyase</keyword>
<evidence type="ECO:0000256" key="5">
    <source>
        <dbReference type="ARBA" id="ARBA00023239"/>
    </source>
</evidence>
<keyword evidence="4 7" id="KW-0862">Zinc</keyword>
<evidence type="ECO:0000256" key="3">
    <source>
        <dbReference type="ARBA" id="ARBA00012925"/>
    </source>
</evidence>
<dbReference type="Proteomes" id="UP000325577">
    <property type="component" value="Linkage Group LG2"/>
</dbReference>
<dbReference type="PROSITE" id="PS00704">
    <property type="entry name" value="PROK_CO2_ANHYDRASE_1"/>
    <property type="match status" value="1"/>
</dbReference>
<comment type="function">
    <text evidence="1">Reversible hydration of carbon dioxide.</text>
</comment>
<feature type="binding site" evidence="7">
    <location>
        <position position="481"/>
    </location>
    <ligand>
        <name>Zn(2+)</name>
        <dbReference type="ChEBI" id="CHEBI:29105"/>
    </ligand>
</feature>
<evidence type="ECO:0000256" key="6">
    <source>
        <dbReference type="ARBA" id="ARBA00048348"/>
    </source>
</evidence>
<dbReference type="EMBL" id="CM018043">
    <property type="protein sequence ID" value="KAA8530239.1"/>
    <property type="molecule type" value="Genomic_DNA"/>
</dbReference>
<dbReference type="InterPro" id="IPR012442">
    <property type="entry name" value="DUF1645_plant"/>
</dbReference>
<proteinExistence type="inferred from homology"/>
<dbReference type="GO" id="GO:0015976">
    <property type="term" value="P:carbon utilization"/>
    <property type="evidence" value="ECO:0007669"/>
    <property type="project" value="InterPro"/>
</dbReference>
<keyword evidence="7" id="KW-0479">Metal-binding</keyword>
<dbReference type="InterPro" id="IPR036874">
    <property type="entry name" value="Carbonic_anhydrase_sf"/>
</dbReference>
<evidence type="ECO:0000256" key="4">
    <source>
        <dbReference type="ARBA" id="ARBA00022833"/>
    </source>
</evidence>
<feature type="binding site" evidence="7">
    <location>
        <position position="478"/>
    </location>
    <ligand>
        <name>Zn(2+)</name>
        <dbReference type="ChEBI" id="CHEBI:29105"/>
    </ligand>
</feature>
<dbReference type="PROSITE" id="PS00705">
    <property type="entry name" value="PROK_CO2_ANHYDRASE_2"/>
    <property type="match status" value="1"/>
</dbReference>
<keyword evidence="10" id="KW-1185">Reference proteome</keyword>
<comment type="catalytic activity">
    <reaction evidence="6">
        <text>hydrogencarbonate + H(+) = CO2 + H2O</text>
        <dbReference type="Rhea" id="RHEA:10748"/>
        <dbReference type="ChEBI" id="CHEBI:15377"/>
        <dbReference type="ChEBI" id="CHEBI:15378"/>
        <dbReference type="ChEBI" id="CHEBI:16526"/>
        <dbReference type="ChEBI" id="CHEBI:17544"/>
        <dbReference type="EC" id="4.2.1.1"/>
    </reaction>
</comment>
<feature type="binding site" evidence="7">
    <location>
        <position position="418"/>
    </location>
    <ligand>
        <name>Zn(2+)</name>
        <dbReference type="ChEBI" id="CHEBI:29105"/>
    </ligand>
</feature>
<name>A0A5J5AJ72_9ASTE</name>
<dbReference type="AlphaFoldDB" id="A0A5J5AJ72"/>
<dbReference type="GO" id="GO:0008270">
    <property type="term" value="F:zinc ion binding"/>
    <property type="evidence" value="ECO:0007669"/>
    <property type="project" value="InterPro"/>
</dbReference>
<evidence type="ECO:0000256" key="8">
    <source>
        <dbReference type="SAM" id="MobiDB-lite"/>
    </source>
</evidence>
<dbReference type="PANTHER" id="PTHR11002">
    <property type="entry name" value="CARBONIC ANHYDRASE"/>
    <property type="match status" value="1"/>
</dbReference>
<evidence type="ECO:0000256" key="2">
    <source>
        <dbReference type="ARBA" id="ARBA00006217"/>
    </source>
</evidence>
<dbReference type="EC" id="4.2.1.1" evidence="3"/>
<dbReference type="GO" id="GO:0004089">
    <property type="term" value="F:carbonate dehydratase activity"/>
    <property type="evidence" value="ECO:0007669"/>
    <property type="project" value="UniProtKB-EC"/>
</dbReference>
<dbReference type="OrthoDB" id="666789at2759"/>
<dbReference type="InterPro" id="IPR001765">
    <property type="entry name" value="Carbonic_anhydrase"/>
</dbReference>
<dbReference type="Gene3D" id="3.40.1050.10">
    <property type="entry name" value="Carbonic anhydrase"/>
    <property type="match status" value="1"/>
</dbReference>
<protein>
    <recommendedName>
        <fullName evidence="3">carbonic anhydrase</fullName>
        <ecNumber evidence="3">4.2.1.1</ecNumber>
    </recommendedName>
</protein>
<dbReference type="SMART" id="SM00947">
    <property type="entry name" value="Pro_CA"/>
    <property type="match status" value="1"/>
</dbReference>
<dbReference type="SUPFAM" id="SSF53056">
    <property type="entry name" value="beta-carbonic anhydrase, cab"/>
    <property type="match status" value="1"/>
</dbReference>
<dbReference type="PANTHER" id="PTHR11002:SF56">
    <property type="entry name" value="BETA CARBONIC ANHYDRASE 2, CHLOROPLASTIC"/>
    <property type="match status" value="1"/>
</dbReference>
<evidence type="ECO:0000256" key="1">
    <source>
        <dbReference type="ARBA" id="ARBA00002904"/>
    </source>
</evidence>
<reference evidence="9 10" key="1">
    <citation type="submission" date="2019-09" db="EMBL/GenBank/DDBJ databases">
        <title>A chromosome-level genome assembly of the Chinese tupelo Nyssa sinensis.</title>
        <authorList>
            <person name="Yang X."/>
            <person name="Kang M."/>
            <person name="Yang Y."/>
            <person name="Xiong H."/>
            <person name="Wang M."/>
            <person name="Zhang Z."/>
            <person name="Wang Z."/>
            <person name="Wu H."/>
            <person name="Ma T."/>
            <person name="Liu J."/>
            <person name="Xi Z."/>
        </authorList>
    </citation>
    <scope>NUCLEOTIDE SEQUENCE [LARGE SCALE GENOMIC DNA]</scope>
    <source>
        <strain evidence="9">J267</strain>
        <tissue evidence="9">Leaf</tissue>
    </source>
</reference>
<comment type="cofactor">
    <cofactor evidence="7">
        <name>Zn(2+)</name>
        <dbReference type="ChEBI" id="CHEBI:29105"/>
    </cofactor>
    <text evidence="7">Binds 1 zinc ion per subunit.</text>
</comment>
<feature type="binding site" evidence="7">
    <location>
        <position position="420"/>
    </location>
    <ligand>
        <name>Zn(2+)</name>
        <dbReference type="ChEBI" id="CHEBI:29105"/>
    </ligand>
</feature>
<evidence type="ECO:0000256" key="7">
    <source>
        <dbReference type="PIRSR" id="PIRSR601765-1"/>
    </source>
</evidence>
<dbReference type="Pfam" id="PF07816">
    <property type="entry name" value="DUF1645"/>
    <property type="match status" value="1"/>
</dbReference>
<gene>
    <name evidence="9" type="ORF">F0562_004948</name>
</gene>